<dbReference type="PROSITE" id="PS50309">
    <property type="entry name" value="DC"/>
    <property type="match status" value="1"/>
</dbReference>
<keyword evidence="3" id="KW-1185">Reference proteome</keyword>
<comment type="caution">
    <text evidence="2">The sequence shown here is derived from an EMBL/GenBank/DDBJ whole genome shotgun (WGS) entry which is preliminary data.</text>
</comment>
<feature type="domain" description="Doublecortin" evidence="1">
    <location>
        <begin position="93"/>
        <end position="164"/>
    </location>
</feature>
<organism evidence="2 3">
    <name type="scientific">Tritrichomonas musculus</name>
    <dbReference type="NCBI Taxonomy" id="1915356"/>
    <lineage>
        <taxon>Eukaryota</taxon>
        <taxon>Metamonada</taxon>
        <taxon>Parabasalia</taxon>
        <taxon>Tritrichomonadida</taxon>
        <taxon>Tritrichomonadidae</taxon>
        <taxon>Tritrichomonas</taxon>
    </lineage>
</organism>
<gene>
    <name evidence="2" type="ORF">M9Y10_017815</name>
</gene>
<dbReference type="Proteomes" id="UP001470230">
    <property type="component" value="Unassembled WGS sequence"/>
</dbReference>
<evidence type="ECO:0000313" key="3">
    <source>
        <dbReference type="Proteomes" id="UP001470230"/>
    </source>
</evidence>
<evidence type="ECO:0000259" key="1">
    <source>
        <dbReference type="PROSITE" id="PS50309"/>
    </source>
</evidence>
<dbReference type="InterPro" id="IPR027417">
    <property type="entry name" value="P-loop_NTPase"/>
</dbReference>
<proteinExistence type="predicted"/>
<reference evidence="2 3" key="1">
    <citation type="submission" date="2024-04" db="EMBL/GenBank/DDBJ databases">
        <title>Tritrichomonas musculus Genome.</title>
        <authorList>
            <person name="Alves-Ferreira E."/>
            <person name="Grigg M."/>
            <person name="Lorenzi H."/>
            <person name="Galac M."/>
        </authorList>
    </citation>
    <scope>NUCLEOTIDE SEQUENCE [LARGE SCALE GENOMIC DNA]</scope>
    <source>
        <strain evidence="2 3">EAF2021</strain>
    </source>
</reference>
<sequence length="710" mass="80156">MSDSPSPSNPDEISKIYYLRLNGKPADSAIEFKTASSCTLQKLLLNSRKLFSKDISTPITCAYTDNGKLIKRLEDVPDGSNIVLSCGEQFYGKKFFLVENGNPKTARGPNNKPTYRSNGNLERLLTDATSILKLNQPAKVAYTQEGKRILSLNDAPKDRQEKLAEDARNKKIVLFENLPEESLIVISTGANFAPLMSQKERQQKLKTTIAQSDKKIKDREITFDKDYSQQIENFNEIDARSTKSSMTAITTSHAKKSRYARYHQLLAVLPGSVEDHIRDSMIATYVSLPDDIKSNLENKDMYEKMLRQTQVHLFTEELVHQMICQQRSTSPIDDEIIEWALDKLDEISITDVHFELMGPRYSGKTMLLSALASVLYQKLLVSDLKDNYMMFPLNMALHALNLDSPAQLYPSIVNITFNSVRYCRFDLLPFLLNLRQWFLLTPTVGSMTKLPPELSTLPNIDYKTLTDLGKQFHNAFHSNETDISDFMNMIFSFPNNIARAVGMKSAIYIIDHVDCATPEAVKAILSVIKSPVAPATSNVNTVKVSSQSNAPTKKSKNSNFVPYIVASQNDKVYSKNFKLKSGVQLYTKNSIELTESPLLDTDLFVQDLQLRFGVNDMMGCPGFITSYSHLCEIVSKDIHMSEKSSLKGARYSQITPKISLFRRGESDQEFRKLALALAMAQSELIEFDTLNRIDEDDTLFIKVINRNSTK</sequence>
<dbReference type="InterPro" id="IPR003533">
    <property type="entry name" value="Doublecortin_dom"/>
</dbReference>
<evidence type="ECO:0000313" key="2">
    <source>
        <dbReference type="EMBL" id="KAK8852823.1"/>
    </source>
</evidence>
<accession>A0ABR2HUV6</accession>
<protein>
    <recommendedName>
        <fullName evidence="1">Doublecortin domain-containing protein</fullName>
    </recommendedName>
</protein>
<dbReference type="SUPFAM" id="SSF52540">
    <property type="entry name" value="P-loop containing nucleoside triphosphate hydrolases"/>
    <property type="match status" value="1"/>
</dbReference>
<dbReference type="EMBL" id="JAPFFF010000023">
    <property type="protein sequence ID" value="KAK8852823.1"/>
    <property type="molecule type" value="Genomic_DNA"/>
</dbReference>
<name>A0ABR2HUV6_9EUKA</name>